<name>A0A498DKQ3_9BACI</name>
<dbReference type="PANTHER" id="PTHR12526:SF630">
    <property type="entry name" value="GLYCOSYLTRANSFERASE"/>
    <property type="match status" value="1"/>
</dbReference>
<dbReference type="GO" id="GO:0016757">
    <property type="term" value="F:glycosyltransferase activity"/>
    <property type="evidence" value="ECO:0007669"/>
    <property type="project" value="InterPro"/>
</dbReference>
<dbReference type="InterPro" id="IPR001296">
    <property type="entry name" value="Glyco_trans_1"/>
</dbReference>
<protein>
    <submittedName>
        <fullName evidence="2">Glycosyltransferase</fullName>
    </submittedName>
</protein>
<dbReference type="AlphaFoldDB" id="A0A498DKQ3"/>
<sequence>MEIGGIERSLINMLESFDYGKYEVDLFICHHTGDFLKYIPSKVNVLPEMGEYTVFRKSISTCLQERQYSLSMVRILSKAWANIKSKRMKLTEGSGYIQMQLVLKYSIPLIAKLTKKYDVAISYAWPHDIVANNVDAKKKIAWVHTDYSKLEIDNKRDFRVWSKFDHIASVSENCRNAFLEKYPLLKKKTIVIENITSPEMIQTLANEKVENPLNQDSRFKVVTVARLSHAKGIDQAVLALKQLKDKGFDNIAWYVVGYGGEEQGIRNLIEKNNLGSSFILLGKKVNPYPYMKAADLYVQPSRYEGKAVTVTEAQILGKPVLITNYPTAKSQVNNGVDGIICELSVDGIADGVERFYDSKLLMERLASNCGKSNYFNGAKELGKLDTLFTAN</sequence>
<evidence type="ECO:0000259" key="1">
    <source>
        <dbReference type="Pfam" id="PF00534"/>
    </source>
</evidence>
<dbReference type="EMBL" id="RCHR01000005">
    <property type="protein sequence ID" value="RLL42945.1"/>
    <property type="molecule type" value="Genomic_DNA"/>
</dbReference>
<evidence type="ECO:0000313" key="2">
    <source>
        <dbReference type="EMBL" id="RLL42945.1"/>
    </source>
</evidence>
<feature type="domain" description="Glycosyl transferase family 1" evidence="1">
    <location>
        <begin position="212"/>
        <end position="368"/>
    </location>
</feature>
<dbReference type="OrthoDB" id="9813638at2"/>
<keyword evidence="2" id="KW-0808">Transferase</keyword>
<gene>
    <name evidence="2" type="ORF">D8M04_14530</name>
</gene>
<dbReference type="RefSeq" id="WP_121524312.1">
    <property type="nucleotide sequence ID" value="NZ_RCHR01000005.1"/>
</dbReference>
<dbReference type="Proteomes" id="UP000270219">
    <property type="component" value="Unassembled WGS sequence"/>
</dbReference>
<dbReference type="PANTHER" id="PTHR12526">
    <property type="entry name" value="GLYCOSYLTRANSFERASE"/>
    <property type="match status" value="1"/>
</dbReference>
<dbReference type="Pfam" id="PF00534">
    <property type="entry name" value="Glycos_transf_1"/>
    <property type="match status" value="1"/>
</dbReference>
<organism evidence="2 3">
    <name type="scientific">Oceanobacillus piezotolerans</name>
    <dbReference type="NCBI Taxonomy" id="2448030"/>
    <lineage>
        <taxon>Bacteria</taxon>
        <taxon>Bacillati</taxon>
        <taxon>Bacillota</taxon>
        <taxon>Bacilli</taxon>
        <taxon>Bacillales</taxon>
        <taxon>Bacillaceae</taxon>
        <taxon>Oceanobacillus</taxon>
    </lineage>
</organism>
<keyword evidence="3" id="KW-1185">Reference proteome</keyword>
<evidence type="ECO:0000313" key="3">
    <source>
        <dbReference type="Proteomes" id="UP000270219"/>
    </source>
</evidence>
<reference evidence="2 3" key="1">
    <citation type="submission" date="2018-10" db="EMBL/GenBank/DDBJ databases">
        <title>Oceanobacillus sp. YLB-02 draft genome.</title>
        <authorList>
            <person name="Yu L."/>
        </authorList>
    </citation>
    <scope>NUCLEOTIDE SEQUENCE [LARGE SCALE GENOMIC DNA]</scope>
    <source>
        <strain evidence="2 3">YLB-02</strain>
    </source>
</reference>
<dbReference type="CDD" id="cd03811">
    <property type="entry name" value="GT4_GT28_WabH-like"/>
    <property type="match status" value="1"/>
</dbReference>
<proteinExistence type="predicted"/>
<accession>A0A498DKQ3</accession>
<dbReference type="Gene3D" id="3.40.50.2000">
    <property type="entry name" value="Glycogen Phosphorylase B"/>
    <property type="match status" value="2"/>
</dbReference>
<comment type="caution">
    <text evidence="2">The sequence shown here is derived from an EMBL/GenBank/DDBJ whole genome shotgun (WGS) entry which is preliminary data.</text>
</comment>
<dbReference type="SUPFAM" id="SSF53756">
    <property type="entry name" value="UDP-Glycosyltransferase/glycogen phosphorylase"/>
    <property type="match status" value="1"/>
</dbReference>